<keyword evidence="4" id="KW-0238">DNA-binding</keyword>
<dbReference type="InterPro" id="IPR013325">
    <property type="entry name" value="RNA_pol_sigma_r2"/>
</dbReference>
<dbReference type="PANTHER" id="PTHR43133">
    <property type="entry name" value="RNA POLYMERASE ECF-TYPE SIGMA FACTO"/>
    <property type="match status" value="1"/>
</dbReference>
<feature type="domain" description="RNA polymerase sigma-70 region 2" evidence="6">
    <location>
        <begin position="28"/>
        <end position="95"/>
    </location>
</feature>
<dbReference type="Gene3D" id="1.10.1740.10">
    <property type="match status" value="1"/>
</dbReference>
<dbReference type="InterPro" id="IPR013324">
    <property type="entry name" value="RNA_pol_sigma_r3/r4-like"/>
</dbReference>
<evidence type="ECO:0000313" key="9">
    <source>
        <dbReference type="Proteomes" id="UP000198942"/>
    </source>
</evidence>
<keyword evidence="5" id="KW-0804">Transcription</keyword>
<keyword evidence="9" id="KW-1185">Reference proteome</keyword>
<dbReference type="InterPro" id="IPR036388">
    <property type="entry name" value="WH-like_DNA-bd_sf"/>
</dbReference>
<dbReference type="Pfam" id="PF04542">
    <property type="entry name" value="Sigma70_r2"/>
    <property type="match status" value="1"/>
</dbReference>
<dbReference type="InterPro" id="IPR007630">
    <property type="entry name" value="RNA_pol_sigma70_r4"/>
</dbReference>
<evidence type="ECO:0000256" key="2">
    <source>
        <dbReference type="ARBA" id="ARBA00023015"/>
    </source>
</evidence>
<dbReference type="OrthoDB" id="9790423at2"/>
<accession>A0A1H8B3H8</accession>
<dbReference type="GO" id="GO:0016987">
    <property type="term" value="F:sigma factor activity"/>
    <property type="evidence" value="ECO:0007669"/>
    <property type="project" value="UniProtKB-KW"/>
</dbReference>
<evidence type="ECO:0000256" key="5">
    <source>
        <dbReference type="ARBA" id="ARBA00023163"/>
    </source>
</evidence>
<comment type="similarity">
    <text evidence="1">Belongs to the sigma-70 factor family. ECF subfamily.</text>
</comment>
<protein>
    <submittedName>
        <fullName evidence="8">RNA polymerase sigma-70 factor, ECF subfamily</fullName>
    </submittedName>
</protein>
<dbReference type="Pfam" id="PF04545">
    <property type="entry name" value="Sigma70_r4"/>
    <property type="match status" value="1"/>
</dbReference>
<dbReference type="Gene3D" id="1.10.10.10">
    <property type="entry name" value="Winged helix-like DNA-binding domain superfamily/Winged helix DNA-binding domain"/>
    <property type="match status" value="1"/>
</dbReference>
<organism evidence="8 9">
    <name type="scientific">Mucilaginibacter gossypiicola</name>
    <dbReference type="NCBI Taxonomy" id="551995"/>
    <lineage>
        <taxon>Bacteria</taxon>
        <taxon>Pseudomonadati</taxon>
        <taxon>Bacteroidota</taxon>
        <taxon>Sphingobacteriia</taxon>
        <taxon>Sphingobacteriales</taxon>
        <taxon>Sphingobacteriaceae</taxon>
        <taxon>Mucilaginibacter</taxon>
    </lineage>
</organism>
<reference evidence="9" key="1">
    <citation type="submission" date="2016-10" db="EMBL/GenBank/DDBJ databases">
        <authorList>
            <person name="Varghese N."/>
            <person name="Submissions S."/>
        </authorList>
    </citation>
    <scope>NUCLEOTIDE SEQUENCE [LARGE SCALE GENOMIC DNA]</scope>
    <source>
        <strain evidence="9">Gh-48</strain>
    </source>
</reference>
<feature type="domain" description="RNA polymerase sigma-70 region 4" evidence="7">
    <location>
        <begin position="133"/>
        <end position="179"/>
    </location>
</feature>
<dbReference type="InterPro" id="IPR039425">
    <property type="entry name" value="RNA_pol_sigma-70-like"/>
</dbReference>
<evidence type="ECO:0000256" key="3">
    <source>
        <dbReference type="ARBA" id="ARBA00023082"/>
    </source>
</evidence>
<evidence type="ECO:0000313" key="8">
    <source>
        <dbReference type="EMBL" id="SEM77323.1"/>
    </source>
</evidence>
<dbReference type="SUPFAM" id="SSF88659">
    <property type="entry name" value="Sigma3 and sigma4 domains of RNA polymerase sigma factors"/>
    <property type="match status" value="1"/>
</dbReference>
<name>A0A1H8B3H8_9SPHI</name>
<dbReference type="Proteomes" id="UP000198942">
    <property type="component" value="Unassembled WGS sequence"/>
</dbReference>
<keyword evidence="2" id="KW-0805">Transcription regulation</keyword>
<sequence length="192" mass="22073">MARRKIKLSEELLIRAIQEKTDLGAKALYDMYAGSLLGVISRIVPESSLAEDILQELFLKIWNSFDKYDALKGRLFTWMVNLARNLAIDALRKKDYRQQALHVNLAEYGNELVQASPQFDPTDFKFVRSAVVNLPDKERQVLELIYFKGFKHTEVAEALQMPLGTVKTRCRAAINKLREYYLSDRRIVACSA</sequence>
<evidence type="ECO:0000256" key="4">
    <source>
        <dbReference type="ARBA" id="ARBA00023125"/>
    </source>
</evidence>
<evidence type="ECO:0000259" key="7">
    <source>
        <dbReference type="Pfam" id="PF04545"/>
    </source>
</evidence>
<dbReference type="EMBL" id="FOCL01000001">
    <property type="protein sequence ID" value="SEM77323.1"/>
    <property type="molecule type" value="Genomic_DNA"/>
</dbReference>
<gene>
    <name evidence="8" type="ORF">SAMN05192574_101766</name>
</gene>
<dbReference type="GO" id="GO:0006352">
    <property type="term" value="P:DNA-templated transcription initiation"/>
    <property type="evidence" value="ECO:0007669"/>
    <property type="project" value="InterPro"/>
</dbReference>
<proteinExistence type="inferred from homology"/>
<dbReference type="CDD" id="cd06171">
    <property type="entry name" value="Sigma70_r4"/>
    <property type="match status" value="1"/>
</dbReference>
<dbReference type="RefSeq" id="WP_091207818.1">
    <property type="nucleotide sequence ID" value="NZ_FOCL01000001.1"/>
</dbReference>
<dbReference type="InterPro" id="IPR014284">
    <property type="entry name" value="RNA_pol_sigma-70_dom"/>
</dbReference>
<evidence type="ECO:0000256" key="1">
    <source>
        <dbReference type="ARBA" id="ARBA00010641"/>
    </source>
</evidence>
<dbReference type="PANTHER" id="PTHR43133:SF62">
    <property type="entry name" value="RNA POLYMERASE SIGMA FACTOR SIGZ"/>
    <property type="match status" value="1"/>
</dbReference>
<dbReference type="InterPro" id="IPR007627">
    <property type="entry name" value="RNA_pol_sigma70_r2"/>
</dbReference>
<dbReference type="SUPFAM" id="SSF88946">
    <property type="entry name" value="Sigma2 domain of RNA polymerase sigma factors"/>
    <property type="match status" value="1"/>
</dbReference>
<dbReference type="AlphaFoldDB" id="A0A1H8B3H8"/>
<dbReference type="STRING" id="551995.SAMN05192574_101766"/>
<keyword evidence="3" id="KW-0731">Sigma factor</keyword>
<dbReference type="NCBIfam" id="TIGR02937">
    <property type="entry name" value="sigma70-ECF"/>
    <property type="match status" value="1"/>
</dbReference>
<evidence type="ECO:0000259" key="6">
    <source>
        <dbReference type="Pfam" id="PF04542"/>
    </source>
</evidence>
<dbReference type="GO" id="GO:0003677">
    <property type="term" value="F:DNA binding"/>
    <property type="evidence" value="ECO:0007669"/>
    <property type="project" value="UniProtKB-KW"/>
</dbReference>